<feature type="region of interest" description="Disordered" evidence="1">
    <location>
        <begin position="34"/>
        <end position="61"/>
    </location>
</feature>
<evidence type="ECO:0000256" key="1">
    <source>
        <dbReference type="SAM" id="MobiDB-lite"/>
    </source>
</evidence>
<feature type="domain" description="DUF305" evidence="2">
    <location>
        <begin position="80"/>
        <end position="229"/>
    </location>
</feature>
<evidence type="ECO:0000313" key="4">
    <source>
        <dbReference type="Proteomes" id="UP000607397"/>
    </source>
</evidence>
<organism evidence="3 4">
    <name type="scientific">Petrachloros mirabilis ULC683</name>
    <dbReference type="NCBI Taxonomy" id="2781853"/>
    <lineage>
        <taxon>Bacteria</taxon>
        <taxon>Bacillati</taxon>
        <taxon>Cyanobacteriota</taxon>
        <taxon>Cyanophyceae</taxon>
        <taxon>Synechococcales</taxon>
        <taxon>Petrachlorosaceae</taxon>
        <taxon>Petrachloros</taxon>
        <taxon>Petrachloros mirabilis</taxon>
    </lineage>
</organism>
<dbReference type="RefSeq" id="WP_161824983.1">
    <property type="nucleotide sequence ID" value="NZ_WVIC01000013.1"/>
</dbReference>
<proteinExistence type="predicted"/>
<dbReference type="Proteomes" id="UP000607397">
    <property type="component" value="Unassembled WGS sequence"/>
</dbReference>
<dbReference type="EMBL" id="WVIC01000013">
    <property type="protein sequence ID" value="NCJ06506.1"/>
    <property type="molecule type" value="Genomic_DNA"/>
</dbReference>
<comment type="caution">
    <text evidence="3">The sequence shown here is derived from an EMBL/GenBank/DDBJ whole genome shotgun (WGS) entry which is preliminary data.</text>
</comment>
<dbReference type="Gene3D" id="1.20.1260.10">
    <property type="match status" value="1"/>
</dbReference>
<dbReference type="AlphaFoldDB" id="A0A8K1ZYW6"/>
<accession>A0A8K1ZYW6</accession>
<dbReference type="PANTHER" id="PTHR36933">
    <property type="entry name" value="SLL0788 PROTEIN"/>
    <property type="match status" value="1"/>
</dbReference>
<evidence type="ECO:0000313" key="3">
    <source>
        <dbReference type="EMBL" id="NCJ06506.1"/>
    </source>
</evidence>
<reference evidence="3" key="1">
    <citation type="submission" date="2019-12" db="EMBL/GenBank/DDBJ databases">
        <title>High-Quality draft genome sequences of three cyanobacteria isolated from the limestone walls of the Old Cathedral of Coimbra.</title>
        <authorList>
            <person name="Tiago I."/>
            <person name="Soares F."/>
            <person name="Portugal A."/>
        </authorList>
    </citation>
    <scope>NUCLEOTIDE SEQUENCE [LARGE SCALE GENOMIC DNA]</scope>
    <source>
        <strain evidence="3">C</strain>
    </source>
</reference>
<sequence length="239" mass="27021">MILNPEYRFPLKLSRPTGFVMLWLSLGISACTSPPQMAGSDPNSPAPVTEEVSEQMGDMHSGMNHGDHAMDLGPADETYDLRFIDAMIPHHEGAVVMAEDALAKSQRPEIQQLAQEIITAQAQEIAQMQQWRREWYPDMPETPMAWHAQGDHMMPMTEEQRQAMMMAMDLGPADDEYDLRFIEAMIPHHEGAVVMAEDALEKSQRPEIQALAQEIMAAQEQEIAQMQQWQRAWYGTASL</sequence>
<dbReference type="Pfam" id="PF03713">
    <property type="entry name" value="DUF305"/>
    <property type="match status" value="1"/>
</dbReference>
<dbReference type="PANTHER" id="PTHR36933:SF1">
    <property type="entry name" value="SLL0788 PROTEIN"/>
    <property type="match status" value="1"/>
</dbReference>
<protein>
    <submittedName>
        <fullName evidence="3">DUF305 domain-containing protein</fullName>
    </submittedName>
</protein>
<name>A0A8K1ZYW6_9CYAN</name>
<evidence type="ECO:0000259" key="2">
    <source>
        <dbReference type="Pfam" id="PF03713"/>
    </source>
</evidence>
<gene>
    <name evidence="3" type="ORF">GS597_08265</name>
</gene>
<dbReference type="InterPro" id="IPR005183">
    <property type="entry name" value="DUF305_CopM-like"/>
</dbReference>
<keyword evidence="4" id="KW-1185">Reference proteome</keyword>
<dbReference type="InterPro" id="IPR012347">
    <property type="entry name" value="Ferritin-like"/>
</dbReference>